<dbReference type="Proteomes" id="UP000615755">
    <property type="component" value="Unassembled WGS sequence"/>
</dbReference>
<dbReference type="EMBL" id="AQGV01000012">
    <property type="protein sequence ID" value="MBE0368574.1"/>
    <property type="molecule type" value="Genomic_DNA"/>
</dbReference>
<evidence type="ECO:0000256" key="1">
    <source>
        <dbReference type="SAM" id="SignalP"/>
    </source>
</evidence>
<feature type="signal peptide" evidence="1">
    <location>
        <begin position="1"/>
        <end position="18"/>
    </location>
</feature>
<dbReference type="RefSeq" id="WP_192507831.1">
    <property type="nucleotide sequence ID" value="NZ_AQGV01000012.1"/>
</dbReference>
<keyword evidence="1" id="KW-0732">Signal</keyword>
<protein>
    <recommendedName>
        <fullName evidence="4">IgGFc-binding protein N-terminal domain-containing protein</fullName>
    </recommendedName>
</protein>
<comment type="caution">
    <text evidence="2">The sequence shown here is derived from an EMBL/GenBank/DDBJ whole genome shotgun (WGS) entry which is preliminary data.</text>
</comment>
<organism evidence="2 3">
    <name type="scientific">Pseudoalteromonas aurantia 208</name>
    <dbReference type="NCBI Taxonomy" id="1314867"/>
    <lineage>
        <taxon>Bacteria</taxon>
        <taxon>Pseudomonadati</taxon>
        <taxon>Pseudomonadota</taxon>
        <taxon>Gammaproteobacteria</taxon>
        <taxon>Alteromonadales</taxon>
        <taxon>Pseudoalteromonadaceae</taxon>
        <taxon>Pseudoalteromonas</taxon>
    </lineage>
</organism>
<evidence type="ECO:0008006" key="4">
    <source>
        <dbReference type="Google" id="ProtNLM"/>
    </source>
</evidence>
<accession>A0ABR9EC85</accession>
<gene>
    <name evidence="2" type="ORF">PAUR_a2202</name>
</gene>
<reference evidence="2 3" key="1">
    <citation type="submission" date="2015-03" db="EMBL/GenBank/DDBJ databases">
        <title>Genome sequence of Pseudoalteromonas aurantia.</title>
        <authorList>
            <person name="Xie B.-B."/>
            <person name="Rong J.-C."/>
            <person name="Qin Q.-L."/>
            <person name="Zhang Y.-Z."/>
        </authorList>
    </citation>
    <scope>NUCLEOTIDE SEQUENCE [LARGE SCALE GENOMIC DNA]</scope>
    <source>
        <strain evidence="2 3">208</strain>
    </source>
</reference>
<proteinExistence type="predicted"/>
<sequence>MKKISVLLITLWSGFLAAADVSPSQLTSVEIVDDRVIFSLHTAKSHPIASCAANSASTKESWTFSLGAPSGRAMYSLLMTAVAKQQKVQVTTANTCLQQIEVASGVRLAVTQAPVSSGGSDSGKVYLYKGDGITKVGTVIDSNAAGRTVGESGGMPNTGVIRYVPIEDPTLVRDYALTHFGESVVVFTDSQCQNEAYYSIHDAQKQNAYYTGVNSFMIANSNINGFFQANLNLKMSDFGITKKGYNIQNGSCTLLWSHVTNATSFYKLEPAIHPVCGASLCQIK</sequence>
<evidence type="ECO:0000313" key="2">
    <source>
        <dbReference type="EMBL" id="MBE0368574.1"/>
    </source>
</evidence>
<evidence type="ECO:0000313" key="3">
    <source>
        <dbReference type="Proteomes" id="UP000615755"/>
    </source>
</evidence>
<keyword evidence="3" id="KW-1185">Reference proteome</keyword>
<feature type="chain" id="PRO_5045321863" description="IgGFc-binding protein N-terminal domain-containing protein" evidence="1">
    <location>
        <begin position="19"/>
        <end position="284"/>
    </location>
</feature>
<name>A0ABR9EC85_9GAMM</name>